<evidence type="ECO:0000313" key="9">
    <source>
        <dbReference type="EMBL" id="KZW02152.1"/>
    </source>
</evidence>
<evidence type="ECO:0000256" key="4">
    <source>
        <dbReference type="ARBA" id="ARBA00023128"/>
    </source>
</evidence>
<keyword evidence="3" id="KW-0689">Ribosomal protein</keyword>
<evidence type="ECO:0000256" key="3">
    <source>
        <dbReference type="ARBA" id="ARBA00022980"/>
    </source>
</evidence>
<reference evidence="9 10" key="1">
    <citation type="journal article" date="2016" name="Mol. Biol. Evol.">
        <title>Comparative Genomics of Early-Diverging Mushroom-Forming Fungi Provides Insights into the Origins of Lignocellulose Decay Capabilities.</title>
        <authorList>
            <person name="Nagy L.G."/>
            <person name="Riley R."/>
            <person name="Tritt A."/>
            <person name="Adam C."/>
            <person name="Daum C."/>
            <person name="Floudas D."/>
            <person name="Sun H."/>
            <person name="Yadav J.S."/>
            <person name="Pangilinan J."/>
            <person name="Larsson K.H."/>
            <person name="Matsuura K."/>
            <person name="Barry K."/>
            <person name="Labutti K."/>
            <person name="Kuo R."/>
            <person name="Ohm R.A."/>
            <person name="Bhattacharya S.S."/>
            <person name="Shirouzu T."/>
            <person name="Yoshinaga Y."/>
            <person name="Martin F.M."/>
            <person name="Grigoriev I.V."/>
            <person name="Hibbett D.S."/>
        </authorList>
    </citation>
    <scope>NUCLEOTIDE SEQUENCE [LARGE SCALE GENOMIC DNA]</scope>
    <source>
        <strain evidence="9 10">HHB12029</strain>
    </source>
</reference>
<dbReference type="Gene3D" id="3.40.30.10">
    <property type="entry name" value="Glutaredoxin"/>
    <property type="match status" value="1"/>
</dbReference>
<comment type="similarity">
    <text evidence="2">Belongs to the mitochondrion-specific ribosomal protein mL43 family.</text>
</comment>
<dbReference type="Pfam" id="PF05047">
    <property type="entry name" value="L51_S25_CI-B8"/>
    <property type="match status" value="1"/>
</dbReference>
<dbReference type="InterPro" id="IPR036249">
    <property type="entry name" value="Thioredoxin-like_sf"/>
</dbReference>
<feature type="domain" description="Ribosomal protein/NADH dehydrogenase" evidence="7">
    <location>
        <begin position="34"/>
        <end position="107"/>
    </location>
</feature>
<dbReference type="Proteomes" id="UP000077266">
    <property type="component" value="Unassembled WGS sequence"/>
</dbReference>
<keyword evidence="10" id="KW-1185">Reference proteome</keyword>
<dbReference type="OrthoDB" id="88at2759"/>
<organism evidence="9 10">
    <name type="scientific">Exidia glandulosa HHB12029</name>
    <dbReference type="NCBI Taxonomy" id="1314781"/>
    <lineage>
        <taxon>Eukaryota</taxon>
        <taxon>Fungi</taxon>
        <taxon>Dikarya</taxon>
        <taxon>Basidiomycota</taxon>
        <taxon>Agaricomycotina</taxon>
        <taxon>Agaricomycetes</taxon>
        <taxon>Auriculariales</taxon>
        <taxon>Exidiaceae</taxon>
        <taxon>Exidia</taxon>
    </lineage>
</organism>
<dbReference type="AlphaFoldDB" id="A0A165PGP1"/>
<dbReference type="EMBL" id="KV426014">
    <property type="protein sequence ID" value="KZV92087.1"/>
    <property type="molecule type" value="Genomic_DNA"/>
</dbReference>
<evidence type="ECO:0000256" key="2">
    <source>
        <dbReference type="ARBA" id="ARBA00006073"/>
    </source>
</evidence>
<dbReference type="SUPFAM" id="SSF52833">
    <property type="entry name" value="Thioredoxin-like"/>
    <property type="match status" value="1"/>
</dbReference>
<dbReference type="FunCoup" id="A0A165PGP1">
    <property type="interactions" value="163"/>
</dbReference>
<dbReference type="STRING" id="1314781.A0A165PGP1"/>
<dbReference type="GO" id="GO:0032543">
    <property type="term" value="P:mitochondrial translation"/>
    <property type="evidence" value="ECO:0007669"/>
    <property type="project" value="InterPro"/>
</dbReference>
<evidence type="ECO:0000256" key="6">
    <source>
        <dbReference type="ARBA" id="ARBA00035188"/>
    </source>
</evidence>
<gene>
    <name evidence="8" type="ORF">EXIGLDRAFT_614841</name>
    <name evidence="9" type="ORF">EXIGLDRAFT_823536</name>
</gene>
<evidence type="ECO:0000313" key="10">
    <source>
        <dbReference type="Proteomes" id="UP000077266"/>
    </source>
</evidence>
<dbReference type="SMART" id="SM00916">
    <property type="entry name" value="L51_S25_CI-B8"/>
    <property type="match status" value="1"/>
</dbReference>
<name>A0A165PGP1_EXIGL</name>
<keyword evidence="5" id="KW-0687">Ribonucleoprotein</keyword>
<dbReference type="GO" id="GO:0003735">
    <property type="term" value="F:structural constituent of ribosome"/>
    <property type="evidence" value="ECO:0007669"/>
    <property type="project" value="InterPro"/>
</dbReference>
<evidence type="ECO:0000256" key="5">
    <source>
        <dbReference type="ARBA" id="ARBA00023274"/>
    </source>
</evidence>
<dbReference type="GO" id="GO:0005762">
    <property type="term" value="C:mitochondrial large ribosomal subunit"/>
    <property type="evidence" value="ECO:0007669"/>
    <property type="project" value="TreeGrafter"/>
</dbReference>
<evidence type="ECO:0000256" key="1">
    <source>
        <dbReference type="ARBA" id="ARBA00004173"/>
    </source>
</evidence>
<evidence type="ECO:0000313" key="8">
    <source>
        <dbReference type="EMBL" id="KZV92087.1"/>
    </source>
</evidence>
<dbReference type="InterPro" id="IPR039927">
    <property type="entry name" value="Ribosomal_mL43"/>
</dbReference>
<dbReference type="InterPro" id="IPR007741">
    <property type="entry name" value="Ribosomal_mL43/mS25/NADH_DH"/>
</dbReference>
<protein>
    <recommendedName>
        <fullName evidence="6">Large ribosomal subunit protein mL43</fullName>
    </recommendedName>
</protein>
<comment type="subcellular location">
    <subcellularLocation>
        <location evidence="1">Mitochondrion</location>
    </subcellularLocation>
</comment>
<accession>A0A165PGP1</accession>
<dbReference type="EMBL" id="KV425890">
    <property type="protein sequence ID" value="KZW02152.1"/>
    <property type="molecule type" value="Genomic_DNA"/>
</dbReference>
<proteinExistence type="inferred from homology"/>
<dbReference type="PANTHER" id="PTHR21396">
    <property type="entry name" value="39S RIBOSOMAL PROTEIN L43"/>
    <property type="match status" value="1"/>
</dbReference>
<sequence>MSRPILRASLKALPSNGSAFFIPQIRKLVFEYCEHQRGSALVRLFLVKQIEQLAHENPHVEFVVKQRNNKRPIVRGLYMNDRDKVIELTSLEPPSIMQKVQLLLDSSGAPIKPLKTAVMSSTPATRGIWSGLHVQETFKI</sequence>
<dbReference type="PANTHER" id="PTHR21396:SF2">
    <property type="entry name" value="LARGE RIBOSOMAL SUBUNIT PROTEIN ML43"/>
    <property type="match status" value="1"/>
</dbReference>
<keyword evidence="4" id="KW-0496">Mitochondrion</keyword>
<evidence type="ECO:0000259" key="7">
    <source>
        <dbReference type="SMART" id="SM00916"/>
    </source>
</evidence>